<sequence>MELTADTIEELVAEYPEYQPFSTVEDEHVDLLPETFASGDYGWRDAEWVVQWYGRRFLSGMPNADRRELEAAYDENEYEAVHDAIGAAVEAEDADGMLSSLTELAGVDVAIGSAFCQFIDPDRYVVIDSRQWGVLRDLGELDGDYPDPPSVDDYETYLSAYRALAERCECSLWELYRALWVTVERDA</sequence>
<gene>
    <name evidence="1" type="ORF">SAMN04487946_104124</name>
</gene>
<accession>A0A1H3FR48</accession>
<dbReference type="RefSeq" id="WP_089766701.1">
    <property type="nucleotide sequence ID" value="NZ_FNPB01000004.1"/>
</dbReference>
<organism evidence="1 2">
    <name type="scientific">Halobellus clavatus</name>
    <dbReference type="NCBI Taxonomy" id="660517"/>
    <lineage>
        <taxon>Archaea</taxon>
        <taxon>Methanobacteriati</taxon>
        <taxon>Methanobacteriota</taxon>
        <taxon>Stenosarchaea group</taxon>
        <taxon>Halobacteria</taxon>
        <taxon>Halobacteriales</taxon>
        <taxon>Haloferacaceae</taxon>
        <taxon>Halobellus</taxon>
    </lineage>
</organism>
<keyword evidence="2" id="KW-1185">Reference proteome</keyword>
<evidence type="ECO:0000313" key="1">
    <source>
        <dbReference type="EMBL" id="SDX93400.1"/>
    </source>
</evidence>
<proteinExistence type="predicted"/>
<dbReference type="Proteomes" id="UP000199170">
    <property type="component" value="Unassembled WGS sequence"/>
</dbReference>
<protein>
    <submittedName>
        <fullName evidence="1">Uncharacterized protein</fullName>
    </submittedName>
</protein>
<dbReference type="AlphaFoldDB" id="A0A1H3FR48"/>
<dbReference type="EMBL" id="FNPB01000004">
    <property type="protein sequence ID" value="SDX93400.1"/>
    <property type="molecule type" value="Genomic_DNA"/>
</dbReference>
<evidence type="ECO:0000313" key="2">
    <source>
        <dbReference type="Proteomes" id="UP000199170"/>
    </source>
</evidence>
<name>A0A1H3FR48_9EURY</name>
<dbReference type="OrthoDB" id="155576at2157"/>
<reference evidence="2" key="1">
    <citation type="submission" date="2016-10" db="EMBL/GenBank/DDBJ databases">
        <authorList>
            <person name="Varghese N."/>
            <person name="Submissions S."/>
        </authorList>
    </citation>
    <scope>NUCLEOTIDE SEQUENCE [LARGE SCALE GENOMIC DNA]</scope>
    <source>
        <strain evidence="2">CGMCC 1.10118</strain>
    </source>
</reference>